<dbReference type="Proteomes" id="UP000034069">
    <property type="component" value="Unassembled WGS sequence"/>
</dbReference>
<dbReference type="EMBL" id="LCHN01000012">
    <property type="protein sequence ID" value="KKT35705.1"/>
    <property type="molecule type" value="Genomic_DNA"/>
</dbReference>
<reference evidence="1 2" key="1">
    <citation type="journal article" date="2015" name="Nature">
        <title>rRNA introns, odd ribosomes, and small enigmatic genomes across a large radiation of phyla.</title>
        <authorList>
            <person name="Brown C.T."/>
            <person name="Hug L.A."/>
            <person name="Thomas B.C."/>
            <person name="Sharon I."/>
            <person name="Castelle C.J."/>
            <person name="Singh A."/>
            <person name="Wilkins M.J."/>
            <person name="Williams K.H."/>
            <person name="Banfield J.F."/>
        </authorList>
    </citation>
    <scope>NUCLEOTIDE SEQUENCE [LARGE SCALE GENOMIC DNA]</scope>
</reference>
<accession>A0A0G1GMG4</accession>
<gene>
    <name evidence="1" type="ORF">UW23_C0012G0012</name>
</gene>
<name>A0A0G1GMG4_9BACT</name>
<dbReference type="PATRIC" id="fig|1618376.3.peg.394"/>
<dbReference type="AlphaFoldDB" id="A0A0G1GMG4"/>
<sequence>MGVGITVSGIVVLVGSSVGSVAEVGVGVCVGVGVSVGYDVSVGVAVRVWVGSIDPVVGVGVAVGIPVGNCVAVGGYTITVTITVLGGTMGISEGTAGGTYIVAVERVVRKPLSPLLVNMDLLSLMELYPILINIMPITIKINTRNILALFT</sequence>
<proteinExistence type="predicted"/>
<organism evidence="1 2">
    <name type="scientific">Candidatus Collierbacteria bacterium GW2011_GWA1_44_12</name>
    <dbReference type="NCBI Taxonomy" id="1618376"/>
    <lineage>
        <taxon>Bacteria</taxon>
        <taxon>Candidatus Collieribacteriota</taxon>
    </lineage>
</organism>
<comment type="caution">
    <text evidence="1">The sequence shown here is derived from an EMBL/GenBank/DDBJ whole genome shotgun (WGS) entry which is preliminary data.</text>
</comment>
<evidence type="ECO:0000313" key="2">
    <source>
        <dbReference type="Proteomes" id="UP000034069"/>
    </source>
</evidence>
<evidence type="ECO:0000313" key="1">
    <source>
        <dbReference type="EMBL" id="KKT35705.1"/>
    </source>
</evidence>
<protein>
    <submittedName>
        <fullName evidence="1">Uncharacterized protein</fullName>
    </submittedName>
</protein>